<evidence type="ECO:0000256" key="2">
    <source>
        <dbReference type="ARBA" id="ARBA00022840"/>
    </source>
</evidence>
<dbReference type="PANTHER" id="PTHR42759:SF1">
    <property type="entry name" value="MAGNESIUM-CHELATASE SUBUNIT CHLD"/>
    <property type="match status" value="1"/>
</dbReference>
<dbReference type="SUPFAM" id="SSF52540">
    <property type="entry name" value="P-loop containing nucleoside triphosphate hydrolases"/>
    <property type="match status" value="1"/>
</dbReference>
<feature type="domain" description="ChlI/MoxR AAA lid" evidence="6">
    <location>
        <begin position="261"/>
        <end position="328"/>
    </location>
</feature>
<proteinExistence type="inferred from homology"/>
<dbReference type="EMBL" id="BMMX01000001">
    <property type="protein sequence ID" value="GGK71873.1"/>
    <property type="molecule type" value="Genomic_DNA"/>
</dbReference>
<evidence type="ECO:0000256" key="1">
    <source>
        <dbReference type="ARBA" id="ARBA00022741"/>
    </source>
</evidence>
<feature type="compositionally biased region" description="Low complexity" evidence="4">
    <location>
        <begin position="337"/>
        <end position="346"/>
    </location>
</feature>
<dbReference type="GO" id="GO:0016887">
    <property type="term" value="F:ATP hydrolysis activity"/>
    <property type="evidence" value="ECO:0007669"/>
    <property type="project" value="InterPro"/>
</dbReference>
<accession>A0A8J3BWD9</accession>
<dbReference type="InterPro" id="IPR027417">
    <property type="entry name" value="P-loop_NTPase"/>
</dbReference>
<dbReference type="AlphaFoldDB" id="A0A8J3BWD9"/>
<gene>
    <name evidence="7" type="primary">moxR</name>
    <name evidence="7" type="ORF">GCM10012284_02010</name>
</gene>
<keyword evidence="2" id="KW-0067">ATP-binding</keyword>
<organism evidence="7 8">
    <name type="scientific">Mangrovihabitans endophyticus</name>
    <dbReference type="NCBI Taxonomy" id="1751298"/>
    <lineage>
        <taxon>Bacteria</taxon>
        <taxon>Bacillati</taxon>
        <taxon>Actinomycetota</taxon>
        <taxon>Actinomycetes</taxon>
        <taxon>Micromonosporales</taxon>
        <taxon>Micromonosporaceae</taxon>
        <taxon>Mangrovihabitans</taxon>
    </lineage>
</organism>
<dbReference type="PIRSF" id="PIRSF002849">
    <property type="entry name" value="AAA_ATPase_chaperone_MoxR_prd"/>
    <property type="match status" value="1"/>
</dbReference>
<name>A0A8J3BWD9_9ACTN</name>
<reference evidence="7" key="1">
    <citation type="journal article" date="2014" name="Int. J. Syst. Evol. Microbiol.">
        <title>Complete genome sequence of Corynebacterium casei LMG S-19264T (=DSM 44701T), isolated from a smear-ripened cheese.</title>
        <authorList>
            <consortium name="US DOE Joint Genome Institute (JGI-PGF)"/>
            <person name="Walter F."/>
            <person name="Albersmeier A."/>
            <person name="Kalinowski J."/>
            <person name="Ruckert C."/>
        </authorList>
    </citation>
    <scope>NUCLEOTIDE SEQUENCE</scope>
    <source>
        <strain evidence="7">CGMCC 4.7299</strain>
    </source>
</reference>
<feature type="region of interest" description="Disordered" evidence="4">
    <location>
        <begin position="1"/>
        <end position="22"/>
    </location>
</feature>
<feature type="compositionally biased region" description="Polar residues" evidence="4">
    <location>
        <begin position="1"/>
        <end position="14"/>
    </location>
</feature>
<dbReference type="InterPro" id="IPR041628">
    <property type="entry name" value="ChlI/MoxR_AAA_lid"/>
</dbReference>
<comment type="caution">
    <text evidence="7">The sequence shown here is derived from an EMBL/GenBank/DDBJ whole genome shotgun (WGS) entry which is preliminary data.</text>
</comment>
<protein>
    <submittedName>
        <fullName evidence="7">MoxR-like ATPase</fullName>
    </submittedName>
</protein>
<dbReference type="PANTHER" id="PTHR42759">
    <property type="entry name" value="MOXR FAMILY PROTEIN"/>
    <property type="match status" value="1"/>
</dbReference>
<dbReference type="Gene3D" id="3.40.50.300">
    <property type="entry name" value="P-loop containing nucleotide triphosphate hydrolases"/>
    <property type="match status" value="1"/>
</dbReference>
<dbReference type="Gene3D" id="1.10.8.80">
    <property type="entry name" value="Magnesium chelatase subunit I, C-Terminal domain"/>
    <property type="match status" value="1"/>
</dbReference>
<comment type="similarity">
    <text evidence="3">Belongs to the MoxR family.</text>
</comment>
<feature type="domain" description="ATPase AAA-3" evidence="5">
    <location>
        <begin position="58"/>
        <end position="188"/>
    </location>
</feature>
<evidence type="ECO:0000256" key="3">
    <source>
        <dbReference type="ARBA" id="ARBA00061607"/>
    </source>
</evidence>
<dbReference type="RefSeq" id="WP_189077093.1">
    <property type="nucleotide sequence ID" value="NZ_BMMX01000001.1"/>
</dbReference>
<evidence type="ECO:0000313" key="7">
    <source>
        <dbReference type="EMBL" id="GGK71873.1"/>
    </source>
</evidence>
<dbReference type="InterPro" id="IPR050764">
    <property type="entry name" value="CbbQ/NirQ/NorQ/GpvN"/>
</dbReference>
<dbReference type="Proteomes" id="UP000656042">
    <property type="component" value="Unassembled WGS sequence"/>
</dbReference>
<feature type="region of interest" description="Disordered" evidence="4">
    <location>
        <begin position="337"/>
        <end position="382"/>
    </location>
</feature>
<sequence>MAQPTTPETETSSAGAPPVTPAQDATQLERAMFEVKRVIVGQDRLVERMFVALLARGHCLLEGVPGVAKTLAVETMARVVGGTFSRVQFTPDLVPADIVGTRIYRQSSEKFDVELGPVFVNFLLADEINRAPAKVQSALLEVMAEHQVSIGGETHEVPDPFLVMATQNPIEQEGVYPLPEAQRDRFLMKILVGYPTDAEEREIVYRMGVSAPEPQTVLNPAELLALQRRADQVFVHNALVDYTVRLVLATRAPAQHGMPDVAQLIQYGASPRASLGIVRATRALALLRGRDYALPQDLQDIAPDILRHRLVLSYDALADDIPADHVVARVMQSVPMPSVSPRQGVPGPSGPPSGNGQGAPTSGVPAGPFPPQPNTPAVWPAS</sequence>
<dbReference type="CDD" id="cd00009">
    <property type="entry name" value="AAA"/>
    <property type="match status" value="1"/>
</dbReference>
<dbReference type="Pfam" id="PF17863">
    <property type="entry name" value="AAA_lid_2"/>
    <property type="match status" value="1"/>
</dbReference>
<keyword evidence="1" id="KW-0547">Nucleotide-binding</keyword>
<dbReference type="FunFam" id="3.40.50.300:FF:000640">
    <property type="entry name" value="MoxR family ATPase"/>
    <property type="match status" value="1"/>
</dbReference>
<evidence type="ECO:0000259" key="5">
    <source>
        <dbReference type="Pfam" id="PF07726"/>
    </source>
</evidence>
<reference evidence="7" key="2">
    <citation type="submission" date="2020-09" db="EMBL/GenBank/DDBJ databases">
        <authorList>
            <person name="Sun Q."/>
            <person name="Zhou Y."/>
        </authorList>
    </citation>
    <scope>NUCLEOTIDE SEQUENCE</scope>
    <source>
        <strain evidence="7">CGMCC 4.7299</strain>
    </source>
</reference>
<evidence type="ECO:0000313" key="8">
    <source>
        <dbReference type="Proteomes" id="UP000656042"/>
    </source>
</evidence>
<dbReference type="InterPro" id="IPR011703">
    <property type="entry name" value="ATPase_AAA-3"/>
</dbReference>
<dbReference type="Pfam" id="PF07726">
    <property type="entry name" value="AAA_3"/>
    <property type="match status" value="1"/>
</dbReference>
<keyword evidence="8" id="KW-1185">Reference proteome</keyword>
<dbReference type="GO" id="GO:0005524">
    <property type="term" value="F:ATP binding"/>
    <property type="evidence" value="ECO:0007669"/>
    <property type="project" value="UniProtKB-KW"/>
</dbReference>
<evidence type="ECO:0000256" key="4">
    <source>
        <dbReference type="SAM" id="MobiDB-lite"/>
    </source>
</evidence>
<evidence type="ECO:0000259" key="6">
    <source>
        <dbReference type="Pfam" id="PF17863"/>
    </source>
</evidence>